<dbReference type="PANTHER" id="PTHR45772">
    <property type="entry name" value="CONSERVED COMPONENT OF ABC TRANSPORTER FOR NATURAL AMINO ACIDS-RELATED"/>
    <property type="match status" value="1"/>
</dbReference>
<reference evidence="5" key="1">
    <citation type="submission" date="2019-08" db="EMBL/GenBank/DDBJ databases">
        <authorList>
            <person name="Kucharzyk K."/>
            <person name="Murdoch R.W."/>
            <person name="Higgins S."/>
            <person name="Loffler F."/>
        </authorList>
    </citation>
    <scope>NUCLEOTIDE SEQUENCE</scope>
</reference>
<proteinExistence type="predicted"/>
<dbReference type="GO" id="GO:0015188">
    <property type="term" value="F:L-isoleucine transmembrane transporter activity"/>
    <property type="evidence" value="ECO:0007669"/>
    <property type="project" value="TreeGrafter"/>
</dbReference>
<name>A0A645GXD9_9ZZZZ</name>
<dbReference type="EMBL" id="VSSQ01078577">
    <property type="protein sequence ID" value="MPN28323.1"/>
    <property type="molecule type" value="Genomic_DNA"/>
</dbReference>
<comment type="caution">
    <text evidence="5">The sequence shown here is derived from an EMBL/GenBank/DDBJ whole genome shotgun (WGS) entry which is preliminary data.</text>
</comment>
<feature type="domain" description="Branched-chain amino acid ATP-binding cassette transporter C-terminal" evidence="4">
    <location>
        <begin position="18"/>
        <end position="41"/>
    </location>
</feature>
<evidence type="ECO:0000256" key="1">
    <source>
        <dbReference type="ARBA" id="ARBA00022448"/>
    </source>
</evidence>
<dbReference type="PANTHER" id="PTHR45772:SF7">
    <property type="entry name" value="AMINO ACID ABC TRANSPORTER ATP-BINDING PROTEIN"/>
    <property type="match status" value="1"/>
</dbReference>
<sequence length="44" mass="4815">MNLVMGICEGLVVLNYGRIIAKGTPQEVRNNPLVVEAYLGKRGQ</sequence>
<dbReference type="AlphaFoldDB" id="A0A645GXD9"/>
<accession>A0A645GXD9</accession>
<dbReference type="GO" id="GO:0005304">
    <property type="term" value="F:L-valine transmembrane transporter activity"/>
    <property type="evidence" value="ECO:0007669"/>
    <property type="project" value="TreeGrafter"/>
</dbReference>
<dbReference type="InterPro" id="IPR051120">
    <property type="entry name" value="ABC_AA/LPS_Transport"/>
</dbReference>
<gene>
    <name evidence="5" type="ORF">SDC9_175764</name>
</gene>
<dbReference type="InterPro" id="IPR032823">
    <property type="entry name" value="BCA_ABC_TP_C"/>
</dbReference>
<protein>
    <recommendedName>
        <fullName evidence="4">Branched-chain amino acid ATP-binding cassette transporter C-terminal domain-containing protein</fullName>
    </recommendedName>
</protein>
<evidence type="ECO:0000256" key="2">
    <source>
        <dbReference type="ARBA" id="ARBA00022741"/>
    </source>
</evidence>
<keyword evidence="3" id="KW-0067">ATP-binding</keyword>
<dbReference type="GO" id="GO:0015808">
    <property type="term" value="P:L-alanine transport"/>
    <property type="evidence" value="ECO:0007669"/>
    <property type="project" value="TreeGrafter"/>
</dbReference>
<evidence type="ECO:0000259" key="4">
    <source>
        <dbReference type="Pfam" id="PF12399"/>
    </source>
</evidence>
<dbReference type="GO" id="GO:0042941">
    <property type="term" value="P:D-alanine transmembrane transport"/>
    <property type="evidence" value="ECO:0007669"/>
    <property type="project" value="TreeGrafter"/>
</dbReference>
<evidence type="ECO:0000256" key="3">
    <source>
        <dbReference type="ARBA" id="ARBA00022840"/>
    </source>
</evidence>
<dbReference type="GO" id="GO:1903805">
    <property type="term" value="P:L-valine import across plasma membrane"/>
    <property type="evidence" value="ECO:0007669"/>
    <property type="project" value="TreeGrafter"/>
</dbReference>
<organism evidence="5">
    <name type="scientific">bioreactor metagenome</name>
    <dbReference type="NCBI Taxonomy" id="1076179"/>
    <lineage>
        <taxon>unclassified sequences</taxon>
        <taxon>metagenomes</taxon>
        <taxon>ecological metagenomes</taxon>
    </lineage>
</organism>
<keyword evidence="1" id="KW-0813">Transport</keyword>
<dbReference type="GO" id="GO:0005886">
    <property type="term" value="C:plasma membrane"/>
    <property type="evidence" value="ECO:0007669"/>
    <property type="project" value="TreeGrafter"/>
</dbReference>
<evidence type="ECO:0000313" key="5">
    <source>
        <dbReference type="EMBL" id="MPN28323.1"/>
    </source>
</evidence>
<dbReference type="GO" id="GO:0015192">
    <property type="term" value="F:L-phenylalanine transmembrane transporter activity"/>
    <property type="evidence" value="ECO:0007669"/>
    <property type="project" value="TreeGrafter"/>
</dbReference>
<keyword evidence="2" id="KW-0547">Nucleotide-binding</keyword>
<dbReference type="Pfam" id="PF12399">
    <property type="entry name" value="BCA_ABC_TP_C"/>
    <property type="match status" value="1"/>
</dbReference>
<dbReference type="GO" id="GO:1903806">
    <property type="term" value="P:L-isoleucine import across plasma membrane"/>
    <property type="evidence" value="ECO:0007669"/>
    <property type="project" value="TreeGrafter"/>
</dbReference>
<dbReference type="GO" id="GO:0005524">
    <property type="term" value="F:ATP binding"/>
    <property type="evidence" value="ECO:0007669"/>
    <property type="project" value="UniProtKB-KW"/>
</dbReference>